<evidence type="ECO:0000256" key="15">
    <source>
        <dbReference type="ARBA" id="ARBA00023014"/>
    </source>
</evidence>
<organism evidence="22 23">
    <name type="scientific">Nocardia terpenica</name>
    <dbReference type="NCBI Taxonomy" id="455432"/>
    <lineage>
        <taxon>Bacteria</taxon>
        <taxon>Bacillati</taxon>
        <taxon>Actinomycetota</taxon>
        <taxon>Actinomycetes</taxon>
        <taxon>Mycobacteriales</taxon>
        <taxon>Nocardiaceae</taxon>
        <taxon>Nocardia</taxon>
    </lineage>
</organism>
<evidence type="ECO:0000256" key="3">
    <source>
        <dbReference type="ARBA" id="ARBA00001966"/>
    </source>
</evidence>
<keyword evidence="11" id="KW-0004">4Fe-4S</keyword>
<dbReference type="Pfam" id="PF00330">
    <property type="entry name" value="Aconitase"/>
    <property type="match status" value="1"/>
</dbReference>
<evidence type="ECO:0000256" key="11">
    <source>
        <dbReference type="ARBA" id="ARBA00022485"/>
    </source>
</evidence>
<dbReference type="RefSeq" id="WP_067590940.1">
    <property type="nucleotide sequence ID" value="NZ_JABMCZ010000001.1"/>
</dbReference>
<evidence type="ECO:0000256" key="17">
    <source>
        <dbReference type="ARBA" id="ARBA00023304"/>
    </source>
</evidence>
<keyword evidence="15" id="KW-0411">Iron-sulfur</keyword>
<evidence type="ECO:0000256" key="16">
    <source>
        <dbReference type="ARBA" id="ARBA00023239"/>
    </source>
</evidence>
<dbReference type="GO" id="GO:0051539">
    <property type="term" value="F:4 iron, 4 sulfur cluster binding"/>
    <property type="evidence" value="ECO:0007669"/>
    <property type="project" value="UniProtKB-KW"/>
</dbReference>
<evidence type="ECO:0000256" key="1">
    <source>
        <dbReference type="ARBA" id="ARBA00000118"/>
    </source>
</evidence>
<comment type="similarity">
    <text evidence="7">Belongs to the aconitase/IPM isomerase family.</text>
</comment>
<evidence type="ECO:0000256" key="14">
    <source>
        <dbReference type="ARBA" id="ARBA00023004"/>
    </source>
</evidence>
<evidence type="ECO:0000256" key="5">
    <source>
        <dbReference type="ARBA" id="ARBA00004729"/>
    </source>
</evidence>
<dbReference type="InterPro" id="IPR015931">
    <property type="entry name" value="Acnase/IPM_dHydase_lsu_aba_1/3"/>
</dbReference>
<evidence type="ECO:0000256" key="6">
    <source>
        <dbReference type="ARBA" id="ARBA00005026"/>
    </source>
</evidence>
<dbReference type="NCBIfam" id="NF009116">
    <property type="entry name" value="PRK12466.1"/>
    <property type="match status" value="1"/>
</dbReference>
<feature type="domain" description="Aconitase/3-isopropylmalate dehydratase large subunit alpha/beta/alpha" evidence="21">
    <location>
        <begin position="7"/>
        <end position="455"/>
    </location>
</feature>
<dbReference type="Gene3D" id="3.30.499.10">
    <property type="entry name" value="Aconitase, domain 3"/>
    <property type="match status" value="2"/>
</dbReference>
<name>A0A164MME4_9NOCA</name>
<evidence type="ECO:0000256" key="4">
    <source>
        <dbReference type="ARBA" id="ARBA00002695"/>
    </source>
</evidence>
<comment type="catalytic activity">
    <reaction evidence="1">
        <text>(2S,3R)-3-hydroxybutane-1,2,3-tricarboxylate = 2-methyl-cis-aconitate + H2O</text>
        <dbReference type="Rhea" id="RHEA:17941"/>
        <dbReference type="ChEBI" id="CHEBI:15377"/>
        <dbReference type="ChEBI" id="CHEBI:57429"/>
        <dbReference type="ChEBI" id="CHEBI:57872"/>
        <dbReference type="EC" id="4.2.1.99"/>
    </reaction>
</comment>
<accession>A0A164MME4</accession>
<comment type="catalytic activity">
    <reaction evidence="2">
        <text>(2R,3S)-3-isopropylmalate = (2S)-2-isopropylmalate</text>
        <dbReference type="Rhea" id="RHEA:32287"/>
        <dbReference type="ChEBI" id="CHEBI:1178"/>
        <dbReference type="ChEBI" id="CHEBI:35121"/>
        <dbReference type="EC" id="4.2.1.33"/>
    </reaction>
</comment>
<evidence type="ECO:0000256" key="18">
    <source>
        <dbReference type="ARBA" id="ARBA00030846"/>
    </source>
</evidence>
<dbReference type="SUPFAM" id="SSF53732">
    <property type="entry name" value="Aconitase iron-sulfur domain"/>
    <property type="match status" value="1"/>
</dbReference>
<evidence type="ECO:0000256" key="20">
    <source>
        <dbReference type="ARBA" id="ARBA00033025"/>
    </source>
</evidence>
<dbReference type="GO" id="GO:0003861">
    <property type="term" value="F:3-isopropylmalate dehydratase activity"/>
    <property type="evidence" value="ECO:0007669"/>
    <property type="project" value="UniProtKB-EC"/>
</dbReference>
<comment type="function">
    <text evidence="4">Catalyzes the isomerization between 2-isopropylmalate and 3-isopropylmalate, via the formation of 2-isopropylmaleate.</text>
</comment>
<comment type="cofactor">
    <cofactor evidence="3">
        <name>[4Fe-4S] cluster</name>
        <dbReference type="ChEBI" id="CHEBI:49883"/>
    </cofactor>
</comment>
<evidence type="ECO:0000256" key="9">
    <source>
        <dbReference type="ARBA" id="ARBA00013250"/>
    </source>
</evidence>
<dbReference type="InterPro" id="IPR050067">
    <property type="entry name" value="IPM_dehydratase_rel_enz"/>
</dbReference>
<evidence type="ECO:0000256" key="13">
    <source>
        <dbReference type="ARBA" id="ARBA00022723"/>
    </source>
</evidence>
<evidence type="ECO:0000313" key="23">
    <source>
        <dbReference type="Proteomes" id="UP000076512"/>
    </source>
</evidence>
<dbReference type="STRING" id="455432.AWN90_33235"/>
<dbReference type="UniPathway" id="UPA00946"/>
<keyword evidence="16" id="KW-0456">Lyase</keyword>
<evidence type="ECO:0000256" key="2">
    <source>
        <dbReference type="ARBA" id="ARBA00000491"/>
    </source>
</evidence>
<dbReference type="PRINTS" id="PR00415">
    <property type="entry name" value="ACONITASE"/>
</dbReference>
<keyword evidence="13" id="KW-0479">Metal-binding</keyword>
<reference evidence="22 23" key="1">
    <citation type="submission" date="2016-04" db="EMBL/GenBank/DDBJ databases">
        <authorList>
            <person name="Evans L.H."/>
            <person name="Alamgir A."/>
            <person name="Owens N."/>
            <person name="Weber N.D."/>
            <person name="Virtaneva K."/>
            <person name="Barbian K."/>
            <person name="Babar A."/>
            <person name="Rosenke K."/>
        </authorList>
    </citation>
    <scope>NUCLEOTIDE SEQUENCE [LARGE SCALE GENOMIC DNA]</scope>
    <source>
        <strain evidence="22 23">IFM 0406</strain>
    </source>
</reference>
<dbReference type="OrthoDB" id="9802769at2"/>
<evidence type="ECO:0000256" key="19">
    <source>
        <dbReference type="ARBA" id="ARBA00031613"/>
    </source>
</evidence>
<dbReference type="EC" id="4.2.1.99" evidence="9"/>
<dbReference type="PANTHER" id="PTHR43822">
    <property type="entry name" value="HOMOACONITASE, MITOCHONDRIAL-RELATED"/>
    <property type="match status" value="1"/>
</dbReference>
<keyword evidence="23" id="KW-1185">Reference proteome</keyword>
<comment type="pathway">
    <text evidence="5">Amino-acid biosynthesis; L-leucine biosynthesis; L-leucine from 3-methyl-2-oxobutanoate: step 2/4.</text>
</comment>
<evidence type="ECO:0000256" key="7">
    <source>
        <dbReference type="ARBA" id="ARBA00007185"/>
    </source>
</evidence>
<keyword evidence="12" id="KW-0028">Amino-acid biosynthesis</keyword>
<evidence type="ECO:0000256" key="12">
    <source>
        <dbReference type="ARBA" id="ARBA00022605"/>
    </source>
</evidence>
<comment type="pathway">
    <text evidence="6">Organic acid metabolism; propanoate degradation.</text>
</comment>
<dbReference type="GO" id="GO:0009098">
    <property type="term" value="P:L-leucine biosynthetic process"/>
    <property type="evidence" value="ECO:0007669"/>
    <property type="project" value="UniProtKB-KW"/>
</dbReference>
<sequence>MNRSVLDKIWDQHVITELGDGTALLHIDRVLLHERSGALALRGLREQGRQLYDSGLAFGTMDHVVDTRPGRGDATPIPSGEMFIRGFRDEAHARGITLFDIGDPAQGISHVVFPELGIALPGATMVCADSHTCTLGGVGGLAWGVGVTEMEHALSTQTLAVRRPPTMLVRFEGRLADGVYAKDLILALIARIGAAGGRGHAIEFAGTAISEMSVEGRMTLCNMAVECAAWTGTVAPDETVLRYVRGRPYAPTGRSWERAAAAWRALRSDDDARYDRTVTLGVDTLAPQVTWGTSPQFAVGVDGRVPHPDDLADPAAARRGLEYMDLSAGQRMRDLPVQVAFLGSCTNARLDDLRAAARIVQGRKVSDGVRAICIPGSSAVRRAAEREGLDRIFLDAGFEWRESGCGFCFFAGGEGFAAGARTISSTNRNFEGRQGPGVRTHLASPATVAASALAGRIADAREVLS</sequence>
<comment type="caution">
    <text evidence="22">The sequence shown here is derived from an EMBL/GenBank/DDBJ whole genome shotgun (WGS) entry which is preliminary data.</text>
</comment>
<evidence type="ECO:0000256" key="10">
    <source>
        <dbReference type="ARBA" id="ARBA00022430"/>
    </source>
</evidence>
<keyword evidence="10" id="KW-0432">Leucine biosynthesis</keyword>
<gene>
    <name evidence="22" type="ORF">AWN90_33235</name>
</gene>
<dbReference type="EC" id="4.2.1.33" evidence="8"/>
<dbReference type="AlphaFoldDB" id="A0A164MME4"/>
<evidence type="ECO:0000313" key="22">
    <source>
        <dbReference type="EMBL" id="KZM73491.1"/>
    </source>
</evidence>
<keyword evidence="17" id="KW-0100">Branched-chain amino acid biosynthesis</keyword>
<protein>
    <recommendedName>
        <fullName evidence="19">(2R,3S)-2-methylisocitrate dehydratase</fullName>
        <ecNumber evidence="8">4.2.1.33</ecNumber>
        <ecNumber evidence="9">4.2.1.99</ecNumber>
    </recommendedName>
    <alternativeName>
        <fullName evidence="18">(2S,3R)-3-hydroxybutane-1,2,3-tricarboxylate dehydratase</fullName>
    </alternativeName>
    <alternativeName>
        <fullName evidence="20">Probable 2-methyl-cis-aconitate hydratase</fullName>
    </alternativeName>
</protein>
<dbReference type="GO" id="GO:0046872">
    <property type="term" value="F:metal ion binding"/>
    <property type="evidence" value="ECO:0007669"/>
    <property type="project" value="UniProtKB-KW"/>
</dbReference>
<keyword evidence="14" id="KW-0408">Iron</keyword>
<dbReference type="Proteomes" id="UP000076512">
    <property type="component" value="Unassembled WGS sequence"/>
</dbReference>
<evidence type="ECO:0000259" key="21">
    <source>
        <dbReference type="Pfam" id="PF00330"/>
    </source>
</evidence>
<dbReference type="NCBIfam" id="NF004016">
    <property type="entry name" value="PRK05478.1"/>
    <property type="match status" value="1"/>
</dbReference>
<dbReference type="InterPro" id="IPR001030">
    <property type="entry name" value="Acoase/IPM_deHydtase_lsu_aba"/>
</dbReference>
<dbReference type="InterPro" id="IPR036008">
    <property type="entry name" value="Aconitase_4Fe-4S_dom"/>
</dbReference>
<evidence type="ECO:0000256" key="8">
    <source>
        <dbReference type="ARBA" id="ARBA00011998"/>
    </source>
</evidence>
<dbReference type="InterPro" id="IPR018136">
    <property type="entry name" value="Aconitase_4Fe-4S_BS"/>
</dbReference>
<dbReference type="PROSITE" id="PS00450">
    <property type="entry name" value="ACONITASE_1"/>
    <property type="match status" value="1"/>
</dbReference>
<dbReference type="GO" id="GO:0047456">
    <property type="term" value="F:2-methylisocitrate dehydratase activity"/>
    <property type="evidence" value="ECO:0007669"/>
    <property type="project" value="UniProtKB-EC"/>
</dbReference>
<proteinExistence type="inferred from homology"/>
<dbReference type="EMBL" id="LWGR01000007">
    <property type="protein sequence ID" value="KZM73491.1"/>
    <property type="molecule type" value="Genomic_DNA"/>
</dbReference>
<dbReference type="PANTHER" id="PTHR43822:SF9">
    <property type="entry name" value="3-ISOPROPYLMALATE DEHYDRATASE"/>
    <property type="match status" value="1"/>
</dbReference>